<protein>
    <recommendedName>
        <fullName evidence="5">6-carboxy-5,6,7,8-tetrahydropterin synthase</fullName>
        <ecNumber evidence="4">4.1.2.50</ecNumber>
    </recommendedName>
    <alternativeName>
        <fullName evidence="6">Queuosine biosynthesis protein QueD</fullName>
    </alternativeName>
</protein>
<dbReference type="RefSeq" id="WP_234684934.1">
    <property type="nucleotide sequence ID" value="NZ_CP089391.1"/>
</dbReference>
<dbReference type="InterPro" id="IPR038418">
    <property type="entry name" value="6-PTP_synth/QueD_sf"/>
</dbReference>
<gene>
    <name evidence="8" type="ORF">I3J27_33050</name>
</gene>
<name>A0ABY7MHX9_9BRAD</name>
<proteinExistence type="inferred from homology"/>
<evidence type="ECO:0000256" key="4">
    <source>
        <dbReference type="ARBA" id="ARBA00012982"/>
    </source>
</evidence>
<comment type="catalytic activity">
    <reaction evidence="7">
        <text>7,8-dihydroneopterin 3'-triphosphate + H2O = 6-carboxy-5,6,7,8-tetrahydropterin + triphosphate + acetaldehyde + 2 H(+)</text>
        <dbReference type="Rhea" id="RHEA:27966"/>
        <dbReference type="ChEBI" id="CHEBI:15343"/>
        <dbReference type="ChEBI" id="CHEBI:15377"/>
        <dbReference type="ChEBI" id="CHEBI:15378"/>
        <dbReference type="ChEBI" id="CHEBI:18036"/>
        <dbReference type="ChEBI" id="CHEBI:58462"/>
        <dbReference type="ChEBI" id="CHEBI:61032"/>
        <dbReference type="EC" id="4.1.2.50"/>
    </reaction>
</comment>
<reference evidence="8" key="1">
    <citation type="submission" date="2021-12" db="EMBL/GenBank/DDBJ databases">
        <title>Bradyrhizobium xenonodulans sp. nov.</title>
        <authorList>
            <person name="Claassens R."/>
            <person name="Venter S.N."/>
            <person name="Beukes C.W."/>
            <person name="Stepkowski T."/>
            <person name="Steenkamp E.T."/>
        </authorList>
    </citation>
    <scope>NUCLEOTIDE SEQUENCE</scope>
    <source>
        <strain evidence="8">14AB</strain>
    </source>
</reference>
<dbReference type="Gene3D" id="3.30.479.10">
    <property type="entry name" value="6-pyruvoyl tetrahydropterin synthase/QueD"/>
    <property type="match status" value="1"/>
</dbReference>
<evidence type="ECO:0000256" key="1">
    <source>
        <dbReference type="ARBA" id="ARBA00002285"/>
    </source>
</evidence>
<dbReference type="InterPro" id="IPR007115">
    <property type="entry name" value="6-PTP_synth/QueD"/>
</dbReference>
<evidence type="ECO:0000313" key="8">
    <source>
        <dbReference type="EMBL" id="WBL77789.1"/>
    </source>
</evidence>
<evidence type="ECO:0000256" key="6">
    <source>
        <dbReference type="ARBA" id="ARBA00031449"/>
    </source>
</evidence>
<dbReference type="EC" id="4.1.2.50" evidence="4"/>
<dbReference type="EMBL" id="CP089391">
    <property type="protein sequence ID" value="WBL77789.1"/>
    <property type="molecule type" value="Genomic_DNA"/>
</dbReference>
<dbReference type="Pfam" id="PF01242">
    <property type="entry name" value="PTPS"/>
    <property type="match status" value="1"/>
</dbReference>
<accession>A0ABY7MHX9</accession>
<evidence type="ECO:0000256" key="3">
    <source>
        <dbReference type="ARBA" id="ARBA00008900"/>
    </source>
</evidence>
<organism evidence="8 9">
    <name type="scientific">Bradyrhizobium xenonodulans</name>
    <dbReference type="NCBI Taxonomy" id="2736875"/>
    <lineage>
        <taxon>Bacteria</taxon>
        <taxon>Pseudomonadati</taxon>
        <taxon>Pseudomonadota</taxon>
        <taxon>Alphaproteobacteria</taxon>
        <taxon>Hyphomicrobiales</taxon>
        <taxon>Nitrobacteraceae</taxon>
        <taxon>Bradyrhizobium</taxon>
    </lineage>
</organism>
<comment type="function">
    <text evidence="1">Catalyzes the conversion of 7,8-dihydroneopterin triphosphate (H2NTP) to 6-carboxy-5,6,7,8-tetrahydropterin (CPH4) and acetaldehyde.</text>
</comment>
<sequence>MAYLSTKTYGHEVGLSATFRQWRAKSHCRLLHGYSLSFRFEFEAYTLDDKNWVVDFGGLKELRAILEGTFDHKTVVAADDPELEWFREAARRGLADVVVLPAVGCEKFAEHVYRVGSNWLSEKGLAPRCRLVSVEVKEHGANSAMYREAGRAAD</sequence>
<comment type="pathway">
    <text evidence="2">Purine metabolism; 7-cyano-7-deazaguanine biosynthesis.</text>
</comment>
<evidence type="ECO:0000313" key="9">
    <source>
        <dbReference type="Proteomes" id="UP001179614"/>
    </source>
</evidence>
<evidence type="ECO:0000256" key="7">
    <source>
        <dbReference type="ARBA" id="ARBA00048807"/>
    </source>
</evidence>
<evidence type="ECO:0000256" key="2">
    <source>
        <dbReference type="ARBA" id="ARBA00005061"/>
    </source>
</evidence>
<evidence type="ECO:0000256" key="5">
    <source>
        <dbReference type="ARBA" id="ARBA00018141"/>
    </source>
</evidence>
<dbReference type="Proteomes" id="UP001179614">
    <property type="component" value="Chromosome"/>
</dbReference>
<comment type="similarity">
    <text evidence="3">Belongs to the PTPS family. QueD subfamily.</text>
</comment>
<keyword evidence="9" id="KW-1185">Reference proteome</keyword>
<dbReference type="SUPFAM" id="SSF55620">
    <property type="entry name" value="Tetrahydrobiopterin biosynthesis enzymes-like"/>
    <property type="match status" value="1"/>
</dbReference>